<feature type="region of interest" description="Disordered" evidence="1">
    <location>
        <begin position="1"/>
        <end position="26"/>
    </location>
</feature>
<evidence type="ECO:0000313" key="2">
    <source>
        <dbReference type="EMBL" id="MEQ2304710.1"/>
    </source>
</evidence>
<proteinExistence type="predicted"/>
<protein>
    <submittedName>
        <fullName evidence="2">Uncharacterized protein</fullName>
    </submittedName>
</protein>
<reference evidence="2 3" key="1">
    <citation type="submission" date="2021-06" db="EMBL/GenBank/DDBJ databases">
        <authorList>
            <person name="Palmer J.M."/>
        </authorList>
    </citation>
    <scope>NUCLEOTIDE SEQUENCE [LARGE SCALE GENOMIC DNA]</scope>
    <source>
        <strain evidence="2 3">AS_MEX2019</strain>
        <tissue evidence="2">Muscle</tissue>
    </source>
</reference>
<organism evidence="2 3">
    <name type="scientific">Ameca splendens</name>
    <dbReference type="NCBI Taxonomy" id="208324"/>
    <lineage>
        <taxon>Eukaryota</taxon>
        <taxon>Metazoa</taxon>
        <taxon>Chordata</taxon>
        <taxon>Craniata</taxon>
        <taxon>Vertebrata</taxon>
        <taxon>Euteleostomi</taxon>
        <taxon>Actinopterygii</taxon>
        <taxon>Neopterygii</taxon>
        <taxon>Teleostei</taxon>
        <taxon>Neoteleostei</taxon>
        <taxon>Acanthomorphata</taxon>
        <taxon>Ovalentaria</taxon>
        <taxon>Atherinomorphae</taxon>
        <taxon>Cyprinodontiformes</taxon>
        <taxon>Goodeidae</taxon>
        <taxon>Ameca</taxon>
    </lineage>
</organism>
<name>A0ABV0ZFM6_9TELE</name>
<comment type="caution">
    <text evidence="2">The sequence shown here is derived from an EMBL/GenBank/DDBJ whole genome shotgun (WGS) entry which is preliminary data.</text>
</comment>
<dbReference type="Proteomes" id="UP001469553">
    <property type="component" value="Unassembled WGS sequence"/>
</dbReference>
<sequence>MLPPSTRARSSPQAAGVPSTMTRAPPWVPVSRSLPWVLLGDLLGTFSMGSETEENFVNAVSFFSNEDPAGSSHQNMGPLRS</sequence>
<evidence type="ECO:0000256" key="1">
    <source>
        <dbReference type="SAM" id="MobiDB-lite"/>
    </source>
</evidence>
<evidence type="ECO:0000313" key="3">
    <source>
        <dbReference type="Proteomes" id="UP001469553"/>
    </source>
</evidence>
<gene>
    <name evidence="2" type="ORF">AMECASPLE_030023</name>
</gene>
<dbReference type="EMBL" id="JAHRIP010059948">
    <property type="protein sequence ID" value="MEQ2304710.1"/>
    <property type="molecule type" value="Genomic_DNA"/>
</dbReference>
<accession>A0ABV0ZFM6</accession>
<keyword evidence="3" id="KW-1185">Reference proteome</keyword>